<dbReference type="AlphaFoldDB" id="A0A368VHV7"/>
<reference evidence="2 3" key="1">
    <citation type="submission" date="2018-07" db="EMBL/GenBank/DDBJ databases">
        <title>Genomic Encyclopedia of Type Strains, Phase III (KMG-III): the genomes of soil and plant-associated and newly described type strains.</title>
        <authorList>
            <person name="Whitman W."/>
        </authorList>
    </citation>
    <scope>NUCLEOTIDE SEQUENCE [LARGE SCALE GENOMIC DNA]</scope>
    <source>
        <strain evidence="2 3">CECT 8575</strain>
    </source>
</reference>
<protein>
    <submittedName>
        <fullName evidence="2">Uncharacterized protein</fullName>
    </submittedName>
</protein>
<accession>A0A368VHV7</accession>
<comment type="caution">
    <text evidence="2">The sequence shown here is derived from an EMBL/GenBank/DDBJ whole genome shotgun (WGS) entry which is preliminary data.</text>
</comment>
<sequence>MPVREVIRVCMFGQRRRPPWPVVLRQPPGYRLDRTGGGSTRRSGSVV</sequence>
<gene>
    <name evidence="2" type="ORF">DFQ14_10955</name>
</gene>
<organism evidence="2 3">
    <name type="scientific">Halopolyspora algeriensis</name>
    <dbReference type="NCBI Taxonomy" id="1500506"/>
    <lineage>
        <taxon>Bacteria</taxon>
        <taxon>Bacillati</taxon>
        <taxon>Actinomycetota</taxon>
        <taxon>Actinomycetes</taxon>
        <taxon>Actinomycetes incertae sedis</taxon>
        <taxon>Halopolyspora</taxon>
    </lineage>
</organism>
<dbReference type="EMBL" id="QPJC01000009">
    <property type="protein sequence ID" value="RCW40978.1"/>
    <property type="molecule type" value="Genomic_DNA"/>
</dbReference>
<name>A0A368VHV7_9ACTN</name>
<keyword evidence="3" id="KW-1185">Reference proteome</keyword>
<evidence type="ECO:0000313" key="3">
    <source>
        <dbReference type="Proteomes" id="UP000253495"/>
    </source>
</evidence>
<evidence type="ECO:0000256" key="1">
    <source>
        <dbReference type="SAM" id="MobiDB-lite"/>
    </source>
</evidence>
<evidence type="ECO:0000313" key="2">
    <source>
        <dbReference type="EMBL" id="RCW40978.1"/>
    </source>
</evidence>
<proteinExistence type="predicted"/>
<feature type="region of interest" description="Disordered" evidence="1">
    <location>
        <begin position="27"/>
        <end position="47"/>
    </location>
</feature>
<dbReference type="Proteomes" id="UP000253495">
    <property type="component" value="Unassembled WGS sequence"/>
</dbReference>